<name>A0A9P4QKJ9_9PLEO</name>
<sequence>MQDIINEFQKEGTINLDIFKWVRNDKELMTILDEEYRMYDYHTRLIDSKSNRGWCRTMYHSLFQQLIRGDIYYYTCYMVLRRAVYLISYPYYTKFAKPGDKTRFRHVDINLGQAALRQGNEEMIQGSVSWDDEDPTNCTPILTRFHHHLAEYQQWRVAKGMDKKGAIEAWQDNVDWPQELRSRWPEVRWVNTICKPGMVRISDPRLPHGSNGPATKIRRTMLPWFVRVNDDMETMEFEPMGTYDQLAKAHRNLTAGPKSPSGHPNMYGGISIPFAGATPPVFTSKISQAIHCQILWNSPGVLLELLNLFGPNGTKDGYWDFVTARRKEVAKSVKERWIVCKKFEMAAFGDNSFWRKKGPQSSQRDTKTSLVEELMKELNTSDFAG</sequence>
<dbReference type="OrthoDB" id="3793453at2759"/>
<dbReference type="SUPFAM" id="SSF51197">
    <property type="entry name" value="Clavaminate synthase-like"/>
    <property type="match status" value="1"/>
</dbReference>
<dbReference type="EMBL" id="ML996480">
    <property type="protein sequence ID" value="KAF2726457.1"/>
    <property type="molecule type" value="Genomic_DNA"/>
</dbReference>
<comment type="caution">
    <text evidence="1">The sequence shown here is derived from an EMBL/GenBank/DDBJ whole genome shotgun (WGS) entry which is preliminary data.</text>
</comment>
<organism evidence="1 2">
    <name type="scientific">Polyplosphaeria fusca</name>
    <dbReference type="NCBI Taxonomy" id="682080"/>
    <lineage>
        <taxon>Eukaryota</taxon>
        <taxon>Fungi</taxon>
        <taxon>Dikarya</taxon>
        <taxon>Ascomycota</taxon>
        <taxon>Pezizomycotina</taxon>
        <taxon>Dothideomycetes</taxon>
        <taxon>Pleosporomycetidae</taxon>
        <taxon>Pleosporales</taxon>
        <taxon>Tetraplosphaeriaceae</taxon>
        <taxon>Polyplosphaeria</taxon>
    </lineage>
</organism>
<accession>A0A9P4QKJ9</accession>
<reference evidence="1" key="1">
    <citation type="journal article" date="2020" name="Stud. Mycol.">
        <title>101 Dothideomycetes genomes: a test case for predicting lifestyles and emergence of pathogens.</title>
        <authorList>
            <person name="Haridas S."/>
            <person name="Albert R."/>
            <person name="Binder M."/>
            <person name="Bloem J."/>
            <person name="Labutti K."/>
            <person name="Salamov A."/>
            <person name="Andreopoulos B."/>
            <person name="Baker S."/>
            <person name="Barry K."/>
            <person name="Bills G."/>
            <person name="Bluhm B."/>
            <person name="Cannon C."/>
            <person name="Castanera R."/>
            <person name="Culley D."/>
            <person name="Daum C."/>
            <person name="Ezra D."/>
            <person name="Gonzalez J."/>
            <person name="Henrissat B."/>
            <person name="Kuo A."/>
            <person name="Liang C."/>
            <person name="Lipzen A."/>
            <person name="Lutzoni F."/>
            <person name="Magnuson J."/>
            <person name="Mondo S."/>
            <person name="Nolan M."/>
            <person name="Ohm R."/>
            <person name="Pangilinan J."/>
            <person name="Park H.-J."/>
            <person name="Ramirez L."/>
            <person name="Alfaro M."/>
            <person name="Sun H."/>
            <person name="Tritt A."/>
            <person name="Yoshinaga Y."/>
            <person name="Zwiers L.-H."/>
            <person name="Turgeon B."/>
            <person name="Goodwin S."/>
            <person name="Spatafora J."/>
            <person name="Crous P."/>
            <person name="Grigoriev I."/>
        </authorList>
    </citation>
    <scope>NUCLEOTIDE SEQUENCE</scope>
    <source>
        <strain evidence="1">CBS 125425</strain>
    </source>
</reference>
<dbReference type="AlphaFoldDB" id="A0A9P4QKJ9"/>
<keyword evidence="2" id="KW-1185">Reference proteome</keyword>
<gene>
    <name evidence="1" type="ORF">EJ04DRAFT_530260</name>
</gene>
<evidence type="ECO:0000313" key="2">
    <source>
        <dbReference type="Proteomes" id="UP000799444"/>
    </source>
</evidence>
<proteinExistence type="predicted"/>
<protein>
    <submittedName>
        <fullName evidence="1">Uncharacterized protein</fullName>
    </submittedName>
</protein>
<dbReference type="Proteomes" id="UP000799444">
    <property type="component" value="Unassembled WGS sequence"/>
</dbReference>
<evidence type="ECO:0000313" key="1">
    <source>
        <dbReference type="EMBL" id="KAF2726457.1"/>
    </source>
</evidence>